<comment type="catalytic activity">
    <reaction evidence="10">
        <text>Hydrolyzes the peptide bond -P2-(S-farnesyl or geranylgeranyl)C-P1'-P2'-P3'-COOH where P1' and P2' are amino acids with aliphatic sidechains and P3' is any C-terminal residue.</text>
        <dbReference type="EC" id="3.4.26.1"/>
    </reaction>
</comment>
<evidence type="ECO:0000256" key="1">
    <source>
        <dbReference type="ARBA" id="ARBA00004477"/>
    </source>
</evidence>
<dbReference type="GeneTree" id="ENSGT00390000004124"/>
<keyword evidence="7 13" id="KW-1133">Transmembrane helix</keyword>
<feature type="domain" description="CAAX prenyl protease 2/Lysostaphin resistance protein A-like" evidence="14">
    <location>
        <begin position="157"/>
        <end position="260"/>
    </location>
</feature>
<dbReference type="PANTHER" id="PTHR13046">
    <property type="entry name" value="PROTEASE U48 CAAX PRENYL PROTEASE RCE1"/>
    <property type="match status" value="1"/>
</dbReference>
<name>A0A3B4BZF6_PYGNA</name>
<evidence type="ECO:0000256" key="10">
    <source>
        <dbReference type="ARBA" id="ARBA00047280"/>
    </source>
</evidence>
<feature type="transmembrane region" description="Helical" evidence="13">
    <location>
        <begin position="216"/>
        <end position="241"/>
    </location>
</feature>
<dbReference type="InterPro" id="IPR039731">
    <property type="entry name" value="Rce1"/>
</dbReference>
<keyword evidence="16" id="KW-1185">Reference proteome</keyword>
<proteinExistence type="inferred from homology"/>
<keyword evidence="8 13" id="KW-0472">Membrane</keyword>
<evidence type="ECO:0000313" key="15">
    <source>
        <dbReference type="Ensembl" id="ENSPNAP00000004953.1"/>
    </source>
</evidence>
<dbReference type="Pfam" id="PF02517">
    <property type="entry name" value="Rce1-like"/>
    <property type="match status" value="1"/>
</dbReference>
<comment type="subcellular location">
    <subcellularLocation>
        <location evidence="1">Endoplasmic reticulum membrane</location>
        <topology evidence="1">Multi-pass membrane protein</topology>
    </subcellularLocation>
</comment>
<dbReference type="Proteomes" id="UP001501920">
    <property type="component" value="Chromosome 16"/>
</dbReference>
<evidence type="ECO:0000256" key="7">
    <source>
        <dbReference type="ARBA" id="ARBA00022989"/>
    </source>
</evidence>
<evidence type="ECO:0000256" key="4">
    <source>
        <dbReference type="ARBA" id="ARBA00022692"/>
    </source>
</evidence>
<evidence type="ECO:0000256" key="2">
    <source>
        <dbReference type="ARBA" id="ARBA00006897"/>
    </source>
</evidence>
<reference evidence="15" key="2">
    <citation type="submission" date="2025-08" db="UniProtKB">
        <authorList>
            <consortium name="Ensembl"/>
        </authorList>
    </citation>
    <scope>IDENTIFICATION</scope>
</reference>
<feature type="transmembrane region" description="Helical" evidence="13">
    <location>
        <begin position="247"/>
        <end position="269"/>
    </location>
</feature>
<reference evidence="15" key="3">
    <citation type="submission" date="2025-09" db="UniProtKB">
        <authorList>
            <consortium name="Ensembl"/>
        </authorList>
    </citation>
    <scope>IDENTIFICATION</scope>
</reference>
<keyword evidence="5" id="KW-0378">Hydrolase</keyword>
<dbReference type="GO" id="GO:0004222">
    <property type="term" value="F:metalloendopeptidase activity"/>
    <property type="evidence" value="ECO:0007669"/>
    <property type="project" value="InterPro"/>
</dbReference>
<dbReference type="AlphaFoldDB" id="A0A3B4BZF6"/>
<evidence type="ECO:0000256" key="3">
    <source>
        <dbReference type="ARBA" id="ARBA00022670"/>
    </source>
</evidence>
<keyword evidence="3" id="KW-0645">Protease</keyword>
<evidence type="ECO:0000256" key="8">
    <source>
        <dbReference type="ARBA" id="ARBA00023136"/>
    </source>
</evidence>
<protein>
    <recommendedName>
        <fullName evidence="12">CAAX prenyl protease 2</fullName>
        <ecNumber evidence="11">3.4.26.1</ecNumber>
    </recommendedName>
    <alternativeName>
        <fullName evidence="9">Farnesylated proteins-converting enzyme 2</fullName>
    </alternativeName>
</protein>
<evidence type="ECO:0000259" key="14">
    <source>
        <dbReference type="Pfam" id="PF02517"/>
    </source>
</evidence>
<feature type="transmembrane region" description="Helical" evidence="13">
    <location>
        <begin position="105"/>
        <end position="125"/>
    </location>
</feature>
<dbReference type="GO" id="GO:0071586">
    <property type="term" value="P:CAAX-box protein processing"/>
    <property type="evidence" value="ECO:0007669"/>
    <property type="project" value="InterPro"/>
</dbReference>
<feature type="transmembrane region" description="Helical" evidence="13">
    <location>
        <begin position="29"/>
        <end position="49"/>
    </location>
</feature>
<dbReference type="GO" id="GO:0005789">
    <property type="term" value="C:endoplasmic reticulum membrane"/>
    <property type="evidence" value="ECO:0007669"/>
    <property type="project" value="UniProtKB-SubCell"/>
</dbReference>
<dbReference type="InterPro" id="IPR003675">
    <property type="entry name" value="Rce1/LyrA-like_dom"/>
</dbReference>
<dbReference type="EC" id="3.4.26.1" evidence="11"/>
<evidence type="ECO:0000256" key="6">
    <source>
        <dbReference type="ARBA" id="ARBA00022824"/>
    </source>
</evidence>
<evidence type="ECO:0000256" key="12">
    <source>
        <dbReference type="ARBA" id="ARBA00049763"/>
    </source>
</evidence>
<dbReference type="RefSeq" id="XP_017573839.1">
    <property type="nucleotide sequence ID" value="XM_017718350.2"/>
</dbReference>
<dbReference type="STRING" id="42514.ENSPNAP00000004953"/>
<dbReference type="PANTHER" id="PTHR13046:SF0">
    <property type="entry name" value="CAAX PRENYL PROTEASE 2"/>
    <property type="match status" value="1"/>
</dbReference>
<evidence type="ECO:0000256" key="11">
    <source>
        <dbReference type="ARBA" id="ARBA00049729"/>
    </source>
</evidence>
<dbReference type="GeneID" id="108439766"/>
<dbReference type="OrthoDB" id="271604at2759"/>
<dbReference type="OMA" id="CNIMGVP"/>
<evidence type="ECO:0000256" key="5">
    <source>
        <dbReference type="ARBA" id="ARBA00022801"/>
    </source>
</evidence>
<keyword evidence="4 13" id="KW-0812">Transmembrane</keyword>
<accession>A0A3B4BZF6</accession>
<sequence length="318" mass="35059">MLDDVPLQIQPVLSVTDNVVFEAFEGKCYLSILSCLLLACLYVGSLYIWRGSLPRDHPSTIKKRFISVLFASAVSPLIVWAWMQAVEVRPSPPLLALLGIRIEGSVPAAVLPLILTMVLFLGPLIQMAMDSPKGLVHEVKSGFSLKNVTDCLRDLCWLRNHVVAPLTEELVFRASMLPILAPCTGPTAAIFIAPLFFGVAHFHHVIEQLRFGHDSVLDILVCAVFQFSYTSVFGAYTAFIFTRTGHLVGPVLCHSFCNWMGFPALGLALQHPQRPVLMLSYELGLLLFILLLFPLTDPLLFGMTPICSLILEPRAACS</sequence>
<comment type="similarity">
    <text evidence="2">Belongs to the peptidase U48 family.</text>
</comment>
<keyword evidence="6" id="KW-0256">Endoplasmic reticulum</keyword>
<dbReference type="Ensembl" id="ENSPNAT00000006122.2">
    <property type="protein sequence ID" value="ENSPNAP00000004953.1"/>
    <property type="gene ID" value="ENSPNAG00000011315.2"/>
</dbReference>
<evidence type="ECO:0000256" key="13">
    <source>
        <dbReference type="SAM" id="Phobius"/>
    </source>
</evidence>
<organism evidence="15 16">
    <name type="scientific">Pygocentrus nattereri</name>
    <name type="common">Red-bellied piranha</name>
    <dbReference type="NCBI Taxonomy" id="42514"/>
    <lineage>
        <taxon>Eukaryota</taxon>
        <taxon>Metazoa</taxon>
        <taxon>Chordata</taxon>
        <taxon>Craniata</taxon>
        <taxon>Vertebrata</taxon>
        <taxon>Euteleostomi</taxon>
        <taxon>Actinopterygii</taxon>
        <taxon>Neopterygii</taxon>
        <taxon>Teleostei</taxon>
        <taxon>Ostariophysi</taxon>
        <taxon>Characiformes</taxon>
        <taxon>Characoidei</taxon>
        <taxon>Pygocentrus</taxon>
    </lineage>
</organism>
<reference evidence="15 16" key="1">
    <citation type="submission" date="2020-10" db="EMBL/GenBank/DDBJ databases">
        <title>Pygocentrus nattereri (red-bellied piranha) genome, fPygNat1, primary haplotype.</title>
        <authorList>
            <person name="Myers G."/>
            <person name="Meyer A."/>
            <person name="Karagic N."/>
            <person name="Pippel M."/>
            <person name="Winkler S."/>
            <person name="Tracey A."/>
            <person name="Wood J."/>
            <person name="Formenti G."/>
            <person name="Howe K."/>
            <person name="Fedrigo O."/>
            <person name="Jarvis E.D."/>
        </authorList>
    </citation>
    <scope>NUCLEOTIDE SEQUENCE [LARGE SCALE GENOMIC DNA]</scope>
</reference>
<evidence type="ECO:0000313" key="16">
    <source>
        <dbReference type="Proteomes" id="UP001501920"/>
    </source>
</evidence>
<feature type="transmembrane region" description="Helical" evidence="13">
    <location>
        <begin position="65"/>
        <end position="85"/>
    </location>
</feature>
<evidence type="ECO:0000256" key="9">
    <source>
        <dbReference type="ARBA" id="ARBA00032607"/>
    </source>
</evidence>